<feature type="region of interest" description="Disordered" evidence="1">
    <location>
        <begin position="1"/>
        <end position="72"/>
    </location>
</feature>
<keyword evidence="3" id="KW-1185">Reference proteome</keyword>
<protein>
    <submittedName>
        <fullName evidence="2">Uncharacterized protein</fullName>
    </submittedName>
</protein>
<name>A0AAV7LR27_PLEWA</name>
<comment type="caution">
    <text evidence="2">The sequence shown here is derived from an EMBL/GenBank/DDBJ whole genome shotgun (WGS) entry which is preliminary data.</text>
</comment>
<evidence type="ECO:0000256" key="1">
    <source>
        <dbReference type="SAM" id="MobiDB-lite"/>
    </source>
</evidence>
<evidence type="ECO:0000313" key="3">
    <source>
        <dbReference type="Proteomes" id="UP001066276"/>
    </source>
</evidence>
<dbReference type="EMBL" id="JANPWB010000015">
    <property type="protein sequence ID" value="KAJ1091923.1"/>
    <property type="molecule type" value="Genomic_DNA"/>
</dbReference>
<gene>
    <name evidence="2" type="ORF">NDU88_005037</name>
</gene>
<sequence length="97" mass="10609">MWPAPPNTHFLQPSRLGPTQPVRHHKQATGRAPHSDPQHQAQSPPQQAASQGSKRIDIVPGDPPHRNSNSPLSASSLRIWVLLLCGTRWLLSVGLHA</sequence>
<dbReference type="AlphaFoldDB" id="A0AAV7LR27"/>
<proteinExistence type="predicted"/>
<organism evidence="2 3">
    <name type="scientific">Pleurodeles waltl</name>
    <name type="common">Iberian ribbed newt</name>
    <dbReference type="NCBI Taxonomy" id="8319"/>
    <lineage>
        <taxon>Eukaryota</taxon>
        <taxon>Metazoa</taxon>
        <taxon>Chordata</taxon>
        <taxon>Craniata</taxon>
        <taxon>Vertebrata</taxon>
        <taxon>Euteleostomi</taxon>
        <taxon>Amphibia</taxon>
        <taxon>Batrachia</taxon>
        <taxon>Caudata</taxon>
        <taxon>Salamandroidea</taxon>
        <taxon>Salamandridae</taxon>
        <taxon>Pleurodelinae</taxon>
        <taxon>Pleurodeles</taxon>
    </lineage>
</organism>
<reference evidence="2" key="1">
    <citation type="journal article" date="2022" name="bioRxiv">
        <title>Sequencing and chromosome-scale assembly of the giantPleurodeles waltlgenome.</title>
        <authorList>
            <person name="Brown T."/>
            <person name="Elewa A."/>
            <person name="Iarovenko S."/>
            <person name="Subramanian E."/>
            <person name="Araus A.J."/>
            <person name="Petzold A."/>
            <person name="Susuki M."/>
            <person name="Suzuki K.-i.T."/>
            <person name="Hayashi T."/>
            <person name="Toyoda A."/>
            <person name="Oliveira C."/>
            <person name="Osipova E."/>
            <person name="Leigh N.D."/>
            <person name="Simon A."/>
            <person name="Yun M.H."/>
        </authorList>
    </citation>
    <scope>NUCLEOTIDE SEQUENCE</scope>
    <source>
        <strain evidence="2">20211129_DDA</strain>
        <tissue evidence="2">Liver</tissue>
    </source>
</reference>
<feature type="compositionally biased region" description="Low complexity" evidence="1">
    <location>
        <begin position="38"/>
        <end position="51"/>
    </location>
</feature>
<evidence type="ECO:0000313" key="2">
    <source>
        <dbReference type="EMBL" id="KAJ1091923.1"/>
    </source>
</evidence>
<dbReference type="Proteomes" id="UP001066276">
    <property type="component" value="Chromosome 11"/>
</dbReference>
<accession>A0AAV7LR27</accession>